<gene>
    <name evidence="1" type="ORF">ECRASSUSDP1_LOCUS6312</name>
</gene>
<keyword evidence="2" id="KW-1185">Reference proteome</keyword>
<reference evidence="1" key="1">
    <citation type="submission" date="2023-07" db="EMBL/GenBank/DDBJ databases">
        <authorList>
            <consortium name="AG Swart"/>
            <person name="Singh M."/>
            <person name="Singh A."/>
            <person name="Seah K."/>
            <person name="Emmerich C."/>
        </authorList>
    </citation>
    <scope>NUCLEOTIDE SEQUENCE</scope>
    <source>
        <strain evidence="1">DP1</strain>
    </source>
</reference>
<dbReference type="AlphaFoldDB" id="A0AAD1U9R8"/>
<accession>A0AAD1U9R8</accession>
<dbReference type="EMBL" id="CAMPGE010006118">
    <property type="protein sequence ID" value="CAI2364962.1"/>
    <property type="molecule type" value="Genomic_DNA"/>
</dbReference>
<dbReference type="Proteomes" id="UP001295684">
    <property type="component" value="Unassembled WGS sequence"/>
</dbReference>
<name>A0AAD1U9R8_EUPCR</name>
<comment type="caution">
    <text evidence="1">The sequence shown here is derived from an EMBL/GenBank/DDBJ whole genome shotgun (WGS) entry which is preliminary data.</text>
</comment>
<evidence type="ECO:0000313" key="2">
    <source>
        <dbReference type="Proteomes" id="UP001295684"/>
    </source>
</evidence>
<protein>
    <submittedName>
        <fullName evidence="1">Uncharacterized protein</fullName>
    </submittedName>
</protein>
<proteinExistence type="predicted"/>
<sequence>MSSNKESDLQDLEFFKKYKVNSISKRKLPEVMKKNYMKMAADLEDEVNGLDGSLKRFSSSYAMFCKNEKKKSQFHMNPLSSKALSKNLDRIFHEFHKARERSILSSDSSENDDSLDRARNKSKFCKNKIKEEDNLSVSQESITGTEVVPHQDKDKAPLKKKLSMNSSLQNTVTLRLGKQKGKDFLKQLIFLKNDKIMSKCERLKRPAIMDSIKHQFKEHIGDHKNRIDNLLEGLDNMSTQRIIHDSDLMKIKRENKIRHIKKYDYEVICPFQEKRKEIGEELKETEETKKYNFDYNKARNCFTKESLQIVKEVTKEVIHRNEQRSLKSTRTDFFNRRQSHQDTLATSTLSKKKSRRANSQVEMKEVPVFNKRLRMIPSKWDKDYLSKSRRKLTKSQYYQKVKIKEMIHKRLKSTLFNV</sequence>
<evidence type="ECO:0000313" key="1">
    <source>
        <dbReference type="EMBL" id="CAI2364962.1"/>
    </source>
</evidence>
<organism evidence="1 2">
    <name type="scientific">Euplotes crassus</name>
    <dbReference type="NCBI Taxonomy" id="5936"/>
    <lineage>
        <taxon>Eukaryota</taxon>
        <taxon>Sar</taxon>
        <taxon>Alveolata</taxon>
        <taxon>Ciliophora</taxon>
        <taxon>Intramacronucleata</taxon>
        <taxon>Spirotrichea</taxon>
        <taxon>Hypotrichia</taxon>
        <taxon>Euplotida</taxon>
        <taxon>Euplotidae</taxon>
        <taxon>Moneuplotes</taxon>
    </lineage>
</organism>